<evidence type="ECO:0000256" key="3">
    <source>
        <dbReference type="ARBA" id="ARBA00022692"/>
    </source>
</evidence>
<feature type="transmembrane region" description="Helical" evidence="6">
    <location>
        <begin position="98"/>
        <end position="123"/>
    </location>
</feature>
<evidence type="ECO:0000313" key="8">
    <source>
        <dbReference type="Proteomes" id="UP000186218"/>
    </source>
</evidence>
<feature type="transmembrane region" description="Helical" evidence="6">
    <location>
        <begin position="302"/>
        <end position="319"/>
    </location>
</feature>
<feature type="transmembrane region" description="Helical" evidence="6">
    <location>
        <begin position="251"/>
        <end position="271"/>
    </location>
</feature>
<feature type="transmembrane region" description="Helical" evidence="6">
    <location>
        <begin position="130"/>
        <end position="149"/>
    </location>
</feature>
<feature type="transmembrane region" description="Helical" evidence="6">
    <location>
        <begin position="73"/>
        <end position="92"/>
    </location>
</feature>
<dbReference type="CDD" id="cd06580">
    <property type="entry name" value="TM_PBP1_transp_TpRbsC_like"/>
    <property type="match status" value="1"/>
</dbReference>
<evidence type="ECO:0000313" key="7">
    <source>
        <dbReference type="EMBL" id="SIR88384.1"/>
    </source>
</evidence>
<keyword evidence="8" id="KW-1185">Reference proteome</keyword>
<dbReference type="PANTHER" id="PTHR47089:SF1">
    <property type="entry name" value="GUANOSINE ABC TRANSPORTER PERMEASE PROTEIN NUPP"/>
    <property type="match status" value="1"/>
</dbReference>
<feature type="transmembrane region" description="Helical" evidence="6">
    <location>
        <begin position="203"/>
        <end position="222"/>
    </location>
</feature>
<dbReference type="GO" id="GO:0005886">
    <property type="term" value="C:plasma membrane"/>
    <property type="evidence" value="ECO:0007669"/>
    <property type="project" value="UniProtKB-SubCell"/>
</dbReference>
<comment type="subcellular location">
    <subcellularLocation>
        <location evidence="1">Cell membrane</location>
        <topology evidence="1">Multi-pass membrane protein</topology>
    </subcellularLocation>
</comment>
<dbReference type="GO" id="GO:0022857">
    <property type="term" value="F:transmembrane transporter activity"/>
    <property type="evidence" value="ECO:0007669"/>
    <property type="project" value="InterPro"/>
</dbReference>
<accession>A0A1N7EJZ7</accession>
<keyword evidence="4 6" id="KW-1133">Transmembrane helix</keyword>
<feature type="transmembrane region" description="Helical" evidence="6">
    <location>
        <begin position="36"/>
        <end position="61"/>
    </location>
</feature>
<dbReference type="STRING" id="1344003.SAMN05445060_1388"/>
<evidence type="ECO:0000256" key="6">
    <source>
        <dbReference type="SAM" id="Phobius"/>
    </source>
</evidence>
<dbReference type="Pfam" id="PF02653">
    <property type="entry name" value="BPD_transp_2"/>
    <property type="match status" value="1"/>
</dbReference>
<name>A0A1N7EJZ7_9NOCA</name>
<dbReference type="EMBL" id="FTNT01000003">
    <property type="protein sequence ID" value="SIR88384.1"/>
    <property type="molecule type" value="Genomic_DNA"/>
</dbReference>
<feature type="transmembrane region" description="Helical" evidence="6">
    <location>
        <begin position="277"/>
        <end position="297"/>
    </location>
</feature>
<proteinExistence type="predicted"/>
<evidence type="ECO:0000256" key="1">
    <source>
        <dbReference type="ARBA" id="ARBA00004651"/>
    </source>
</evidence>
<gene>
    <name evidence="7" type="ORF">SAMN05445060_1388</name>
</gene>
<keyword evidence="2" id="KW-1003">Cell membrane</keyword>
<organism evidence="7 8">
    <name type="scientific">Williamsia sterculiae</name>
    <dbReference type="NCBI Taxonomy" id="1344003"/>
    <lineage>
        <taxon>Bacteria</taxon>
        <taxon>Bacillati</taxon>
        <taxon>Actinomycetota</taxon>
        <taxon>Actinomycetes</taxon>
        <taxon>Mycobacteriales</taxon>
        <taxon>Nocardiaceae</taxon>
        <taxon>Williamsia</taxon>
    </lineage>
</organism>
<keyword evidence="3 6" id="KW-0812">Transmembrane</keyword>
<dbReference type="AlphaFoldDB" id="A0A1N7EJZ7"/>
<keyword evidence="5 6" id="KW-0472">Membrane</keyword>
<evidence type="ECO:0000256" key="5">
    <source>
        <dbReference type="ARBA" id="ARBA00023136"/>
    </source>
</evidence>
<reference evidence="7 8" key="1">
    <citation type="submission" date="2017-01" db="EMBL/GenBank/DDBJ databases">
        <authorList>
            <person name="Mah S.A."/>
            <person name="Swanson W.J."/>
            <person name="Moy G.W."/>
            <person name="Vacquier V.D."/>
        </authorList>
    </citation>
    <scope>NUCLEOTIDE SEQUENCE [LARGE SCALE GENOMIC DNA]</scope>
    <source>
        <strain evidence="7 8">CPCC 203464</strain>
    </source>
</reference>
<evidence type="ECO:0000256" key="4">
    <source>
        <dbReference type="ARBA" id="ARBA00022989"/>
    </source>
</evidence>
<feature type="transmembrane region" description="Helical" evidence="6">
    <location>
        <begin position="331"/>
        <end position="354"/>
    </location>
</feature>
<dbReference type="Proteomes" id="UP000186218">
    <property type="component" value="Unassembled WGS sequence"/>
</dbReference>
<protein>
    <submittedName>
        <fullName evidence="7">Nucleoside ABC transporter membrane protein</fullName>
    </submittedName>
</protein>
<evidence type="ECO:0000256" key="2">
    <source>
        <dbReference type="ARBA" id="ARBA00022475"/>
    </source>
</evidence>
<dbReference type="InterPro" id="IPR001851">
    <property type="entry name" value="ABC_transp_permease"/>
</dbReference>
<sequence>MRTLDTALAVVLTAAVMTALFSTAGRNPFALYHSLFAGSLAGIGLVTTLQQTVPVVGLGLALSFSFRAGQFNLGAAGQFVGGGVGGTAVALTMPGPGWLVIGASLLAAMVVGAALSTICAALFTALGAPVFATSLLLNYPIISTSSYLIKVTMKDPTSSMDASRLIPTERRIGVIGPPGGSVAHLFDSVFGQYSTATLIVGGLNWSVLIVAVIWALVVFINARLPIGFETRLIGLSPDMARSSGIRSDRAILVNMAIGGAITGLMGIVVVLGTHFRLIDGALDGTGYPITALLVVLLARNRAVAVVVVGFLFTALGVGGEEIERDYGLSSYVSTIVQALVVFLVSIKLTPRVLARRWGVRR</sequence>
<dbReference type="PANTHER" id="PTHR47089">
    <property type="entry name" value="ABC TRANSPORTER, PERMEASE PROTEIN"/>
    <property type="match status" value="1"/>
</dbReference>